<organism evidence="2">
    <name type="scientific">marine metagenome</name>
    <dbReference type="NCBI Taxonomy" id="408172"/>
    <lineage>
        <taxon>unclassified sequences</taxon>
        <taxon>metagenomes</taxon>
        <taxon>ecological metagenomes</taxon>
    </lineage>
</organism>
<sequence length="72" mass="7829">MSVGNVTQAVHFNTQPLTLVLGMNVDLGGDDNRNGTGKTTIVNALSYALYGQALTNIRKDNLINKTNNRHML</sequence>
<dbReference type="AlphaFoldDB" id="A0A383BDY3"/>
<dbReference type="GO" id="GO:0006302">
    <property type="term" value="P:double-strand break repair"/>
    <property type="evidence" value="ECO:0007669"/>
    <property type="project" value="InterPro"/>
</dbReference>
<feature type="domain" description="Rad50/SbcC-type AAA" evidence="1">
    <location>
        <begin position="7"/>
        <end position="60"/>
    </location>
</feature>
<dbReference type="Gene3D" id="3.40.50.300">
    <property type="entry name" value="P-loop containing nucleotide triphosphate hydrolases"/>
    <property type="match status" value="1"/>
</dbReference>
<dbReference type="GO" id="GO:0016887">
    <property type="term" value="F:ATP hydrolysis activity"/>
    <property type="evidence" value="ECO:0007669"/>
    <property type="project" value="InterPro"/>
</dbReference>
<accession>A0A383BDY3</accession>
<name>A0A383BDY3_9ZZZZ</name>
<dbReference type="InterPro" id="IPR027417">
    <property type="entry name" value="P-loop_NTPase"/>
</dbReference>
<gene>
    <name evidence="2" type="ORF">METZ01_LOCUS471220</name>
</gene>
<dbReference type="Pfam" id="PF13476">
    <property type="entry name" value="AAA_23"/>
    <property type="match status" value="1"/>
</dbReference>
<proteinExistence type="predicted"/>
<evidence type="ECO:0000313" key="2">
    <source>
        <dbReference type="EMBL" id="SVE18366.1"/>
    </source>
</evidence>
<feature type="non-terminal residue" evidence="2">
    <location>
        <position position="72"/>
    </location>
</feature>
<dbReference type="EMBL" id="UINC01199776">
    <property type="protein sequence ID" value="SVE18366.1"/>
    <property type="molecule type" value="Genomic_DNA"/>
</dbReference>
<evidence type="ECO:0000259" key="1">
    <source>
        <dbReference type="Pfam" id="PF13476"/>
    </source>
</evidence>
<dbReference type="InterPro" id="IPR038729">
    <property type="entry name" value="Rad50/SbcC_AAA"/>
</dbReference>
<reference evidence="2" key="1">
    <citation type="submission" date="2018-05" db="EMBL/GenBank/DDBJ databases">
        <authorList>
            <person name="Lanie J.A."/>
            <person name="Ng W.-L."/>
            <person name="Kazmierczak K.M."/>
            <person name="Andrzejewski T.M."/>
            <person name="Davidsen T.M."/>
            <person name="Wayne K.J."/>
            <person name="Tettelin H."/>
            <person name="Glass J.I."/>
            <person name="Rusch D."/>
            <person name="Podicherti R."/>
            <person name="Tsui H.-C.T."/>
            <person name="Winkler M.E."/>
        </authorList>
    </citation>
    <scope>NUCLEOTIDE SEQUENCE</scope>
</reference>
<protein>
    <recommendedName>
        <fullName evidence="1">Rad50/SbcC-type AAA domain-containing protein</fullName>
    </recommendedName>
</protein>